<comment type="caution">
    <text evidence="1">The sequence shown here is derived from an EMBL/GenBank/DDBJ whole genome shotgun (WGS) entry which is preliminary data.</text>
</comment>
<dbReference type="AlphaFoldDB" id="A0A388TJA6"/>
<accession>A0A388TJA6</accession>
<organism evidence="1 2">
    <name type="scientific">Candidatus Termititenax dinenymphae</name>
    <dbReference type="NCBI Taxonomy" id="2218523"/>
    <lineage>
        <taxon>Bacteria</taxon>
        <taxon>Bacillati</taxon>
        <taxon>Candidatus Margulisiibacteriota</taxon>
        <taxon>Candidatus Termititenacia</taxon>
        <taxon>Candidatus Termititenacales</taxon>
        <taxon>Candidatus Termititenacaceae</taxon>
        <taxon>Candidatus Termititenax</taxon>
    </lineage>
</organism>
<gene>
    <name evidence="1" type="ORF">RDn1_056</name>
</gene>
<keyword evidence="2" id="KW-1185">Reference proteome</keyword>
<dbReference type="EMBL" id="BGZP01000001">
    <property type="protein sequence ID" value="GBR77397.1"/>
    <property type="molecule type" value="Genomic_DNA"/>
</dbReference>
<evidence type="ECO:0000313" key="2">
    <source>
        <dbReference type="Proteomes" id="UP000282196"/>
    </source>
</evidence>
<name>A0A388TJA6_9BACT</name>
<reference evidence="1 2" key="1">
    <citation type="journal article" date="2019" name="ISME J.">
        <title>Genome analyses of uncultured TG2/ZB3 bacteria in 'Margulisbacteria' specifically attached to ectosymbiotic spirochetes of protists in the termite gut.</title>
        <authorList>
            <person name="Utami Y.D."/>
            <person name="Kuwahara H."/>
            <person name="Igai K."/>
            <person name="Murakami T."/>
            <person name="Sugaya K."/>
            <person name="Morikawa T."/>
            <person name="Nagura Y."/>
            <person name="Yuki M."/>
            <person name="Deevong P."/>
            <person name="Inoue T."/>
            <person name="Kihara K."/>
            <person name="Lo N."/>
            <person name="Yamada A."/>
            <person name="Ohkuma M."/>
            <person name="Hongoh Y."/>
        </authorList>
    </citation>
    <scope>NUCLEOTIDE SEQUENCE [LARGE SCALE GENOMIC DNA]</scope>
    <source>
        <strain evidence="1">RsDinE6-01</strain>
    </source>
</reference>
<evidence type="ECO:0000313" key="1">
    <source>
        <dbReference type="EMBL" id="GBR77397.1"/>
    </source>
</evidence>
<protein>
    <submittedName>
        <fullName evidence="1">Uncharacterized protein</fullName>
    </submittedName>
</protein>
<sequence length="67" mass="8054">MDEGDARWEQLIDNFRNELSEVTDTAWALEDYESDKTPVYFLGLLQKLQEISYKTLSEYRQYLENKI</sequence>
<dbReference type="Proteomes" id="UP000282196">
    <property type="component" value="Unassembled WGS sequence"/>
</dbReference>
<proteinExistence type="predicted"/>